<dbReference type="RefSeq" id="WP_135592661.1">
    <property type="nucleotide sequence ID" value="NZ_RQEZ01000089.1"/>
</dbReference>
<dbReference type="EMBL" id="RQFA01000049">
    <property type="protein sequence ID" value="TGK32508.1"/>
    <property type="molecule type" value="Genomic_DNA"/>
</dbReference>
<comment type="caution">
    <text evidence="1">The sequence shown here is derived from an EMBL/GenBank/DDBJ whole genome shotgun (WGS) entry which is preliminary data.</text>
</comment>
<reference evidence="1" key="1">
    <citation type="journal article" date="2019" name="PLoS Negl. Trop. Dis.">
        <title>Revisiting the worldwide diversity of Leptospira species in the environment.</title>
        <authorList>
            <person name="Vincent A.T."/>
            <person name="Schiettekatte O."/>
            <person name="Bourhy P."/>
            <person name="Veyrier F.J."/>
            <person name="Picardeau M."/>
        </authorList>
    </citation>
    <scope>NUCLEOTIDE SEQUENCE [LARGE SCALE GENOMIC DNA]</scope>
    <source>
        <strain evidence="1">201800299</strain>
    </source>
</reference>
<keyword evidence="2" id="KW-1185">Reference proteome</keyword>
<sequence length="215" mass="25200">MAVQEVKVYNSPDKSQTVKNLSPLKRGSGIRICSFGPWIEGKQNFNQWIEINLKGNNYWVESENIAWLENYIAFPAEFVAGCWAFISNNTDLIEEYCFDPSKNKAYEMTSKDCFIENNQLECNDWESSKLYAISGEYEYNGRAIKAKFYRLHKNINSKSENGTLIFNNTYTKLFYRCGKRSICGVYPMWKTTDNYFLPHPRERSRRGQVIGFREM</sequence>
<evidence type="ECO:0000313" key="2">
    <source>
        <dbReference type="Proteomes" id="UP000298277"/>
    </source>
</evidence>
<protein>
    <submittedName>
        <fullName evidence="1">Uncharacterized protein</fullName>
    </submittedName>
</protein>
<dbReference type="AlphaFoldDB" id="A0A5F1Y9K2"/>
<dbReference type="Proteomes" id="UP000298277">
    <property type="component" value="Unassembled WGS sequence"/>
</dbReference>
<gene>
    <name evidence="1" type="ORF">EHQ17_12550</name>
</gene>
<proteinExistence type="predicted"/>
<evidence type="ECO:0000313" key="1">
    <source>
        <dbReference type="EMBL" id="TGK32508.1"/>
    </source>
</evidence>
<name>A0A5F1Y9K2_9LEPT</name>
<accession>A0A5F1Y9K2</accession>
<organism evidence="1 2">
    <name type="scientific">Leptospira gomenensis</name>
    <dbReference type="NCBI Taxonomy" id="2484974"/>
    <lineage>
        <taxon>Bacteria</taxon>
        <taxon>Pseudomonadati</taxon>
        <taxon>Spirochaetota</taxon>
        <taxon>Spirochaetia</taxon>
        <taxon>Leptospirales</taxon>
        <taxon>Leptospiraceae</taxon>
        <taxon>Leptospira</taxon>
    </lineage>
</organism>